<organism evidence="1 2">
    <name type="scientific">Russula earlei</name>
    <dbReference type="NCBI Taxonomy" id="71964"/>
    <lineage>
        <taxon>Eukaryota</taxon>
        <taxon>Fungi</taxon>
        <taxon>Dikarya</taxon>
        <taxon>Basidiomycota</taxon>
        <taxon>Agaricomycotina</taxon>
        <taxon>Agaricomycetes</taxon>
        <taxon>Russulales</taxon>
        <taxon>Russulaceae</taxon>
        <taxon>Russula</taxon>
    </lineage>
</organism>
<gene>
    <name evidence="1" type="ORF">F5148DRAFT_1276200</name>
</gene>
<name>A0ACC0U6Z5_9AGAM</name>
<accession>A0ACC0U6Z5</accession>
<keyword evidence="2" id="KW-1185">Reference proteome</keyword>
<comment type="caution">
    <text evidence="1">The sequence shown here is derived from an EMBL/GenBank/DDBJ whole genome shotgun (WGS) entry which is preliminary data.</text>
</comment>
<proteinExistence type="predicted"/>
<sequence length="501" mass="56030">MDVSVSVSVSELVTWFTAHNGIFDRSALTFAQIDGLGWGALALRDLQQGHTLFSIPRHLTLSTRTSSLPSLIGEADWKRHGLHIGWSGLILCLMWEAAQGSSSRWSTYLASLPITFNTPMFWSSEDVEQLRGTAIIERIGREQAENDYLNKVVPLLKNRTDYFGDEHANLHYSLEAYHIMGSRILSRSFQVEAWSATYNVDTSQTPPHEDPEMSLDKHSPQALDDNSSDEDEDKDSDDGENDDPANVAMVPLADMLNARYDCENAKLFYEEHFLRMATTRSIRRGEQIWNTYGDPPNSDLLRRYGHVDQVPLPCGGSGNPADIVEIRADLVMSSVGAKCLQQASPRSSERIDWWLEEGGDDIFVVDFSAELPEELTSFVRLLMMSDPEWAKTKRKSKLPKPKVDDAVLSVVADVLRRRLAEYPTTIEDDEALLGTEKEKPIPLNVKNAVVVRLSEKRILGNLQRAVTTRLGGDPSESKSSVSSRKRKADGTDADGHRAAKR</sequence>
<dbReference type="EMBL" id="JAGFNK010000124">
    <property type="protein sequence ID" value="KAI9507469.1"/>
    <property type="molecule type" value="Genomic_DNA"/>
</dbReference>
<protein>
    <submittedName>
        <fullName evidence="1">SET domain-containing protein</fullName>
    </submittedName>
</protein>
<dbReference type="Proteomes" id="UP001207468">
    <property type="component" value="Unassembled WGS sequence"/>
</dbReference>
<evidence type="ECO:0000313" key="2">
    <source>
        <dbReference type="Proteomes" id="UP001207468"/>
    </source>
</evidence>
<reference evidence="1" key="1">
    <citation type="submission" date="2021-03" db="EMBL/GenBank/DDBJ databases">
        <title>Evolutionary priming and transition to the ectomycorrhizal habit in an iconic lineage of mushroom-forming fungi: is preadaptation a requirement?</title>
        <authorList>
            <consortium name="DOE Joint Genome Institute"/>
            <person name="Looney B.P."/>
            <person name="Miyauchi S."/>
            <person name="Morin E."/>
            <person name="Drula E."/>
            <person name="Courty P.E."/>
            <person name="Chicoki N."/>
            <person name="Fauchery L."/>
            <person name="Kohler A."/>
            <person name="Kuo A."/>
            <person name="LaButti K."/>
            <person name="Pangilinan J."/>
            <person name="Lipzen A."/>
            <person name="Riley R."/>
            <person name="Andreopoulos W."/>
            <person name="He G."/>
            <person name="Johnson J."/>
            <person name="Barry K.W."/>
            <person name="Grigoriev I.V."/>
            <person name="Nagy L."/>
            <person name="Hibbett D."/>
            <person name="Henrissat B."/>
            <person name="Matheny P.B."/>
            <person name="Labbe J."/>
            <person name="Martin A.F."/>
        </authorList>
    </citation>
    <scope>NUCLEOTIDE SEQUENCE</scope>
    <source>
        <strain evidence="1">BPL698</strain>
    </source>
</reference>
<evidence type="ECO:0000313" key="1">
    <source>
        <dbReference type="EMBL" id="KAI9507469.1"/>
    </source>
</evidence>